<protein>
    <recommendedName>
        <fullName evidence="3">Shikimate kinase</fullName>
    </recommendedName>
</protein>
<accession>A0A328UJT2</accession>
<reference evidence="1 2" key="1">
    <citation type="submission" date="2018-06" db="EMBL/GenBank/DDBJ databases">
        <title>Noncontiguous genome sequence of Ruminococcaceae bacterium ASD2818.</title>
        <authorList>
            <person name="Chaplin A.V."/>
            <person name="Sokolova S.R."/>
            <person name="Kochetkova T.O."/>
            <person name="Goltsov A.Y."/>
            <person name="Trofimov D.Y."/>
            <person name="Efimov B.A."/>
        </authorList>
    </citation>
    <scope>NUCLEOTIDE SEQUENCE [LARGE SCALE GENOMIC DNA]</scope>
    <source>
        <strain evidence="1 2">ASD2818</strain>
    </source>
</reference>
<dbReference type="PANTHER" id="PTHR37816">
    <property type="entry name" value="YALI0E33011P"/>
    <property type="match status" value="1"/>
</dbReference>
<dbReference type="InterPro" id="IPR027417">
    <property type="entry name" value="P-loop_NTPase"/>
</dbReference>
<evidence type="ECO:0008006" key="3">
    <source>
        <dbReference type="Google" id="ProtNLM"/>
    </source>
</evidence>
<dbReference type="PANTHER" id="PTHR37816:SF2">
    <property type="entry name" value="DNA TOPOLOGY MODULATION PROTEIN FLAR-RELATED PROTEIN"/>
    <property type="match status" value="1"/>
</dbReference>
<organism evidence="1 2">
    <name type="scientific">Hydrogeniiclostridium mannosilyticum</name>
    <dbReference type="NCBI Taxonomy" id="2764322"/>
    <lineage>
        <taxon>Bacteria</taxon>
        <taxon>Bacillati</taxon>
        <taxon>Bacillota</taxon>
        <taxon>Clostridia</taxon>
        <taxon>Eubacteriales</taxon>
        <taxon>Acutalibacteraceae</taxon>
        <taxon>Hydrogeniiclostridium</taxon>
    </lineage>
</organism>
<dbReference type="Gene3D" id="3.40.50.300">
    <property type="entry name" value="P-loop containing nucleotide triphosphate hydrolases"/>
    <property type="match status" value="1"/>
</dbReference>
<comment type="caution">
    <text evidence="1">The sequence shown here is derived from an EMBL/GenBank/DDBJ whole genome shotgun (WGS) entry which is preliminary data.</text>
</comment>
<sequence>MGTRIIVCGLNGTGKSTLGKALSKKLGFHFVDVEDLYFPETGMDDRYAFSRTREEVNRLLISRFQTYEDIVFSAVKGDYGGVMFDYCIILAAPKEVRLQRVKQRSFASFGGRVLPGGDLYEREKSFWGLVQSRQEYFVENWAATLRCPIIRVNTERSIGENVSFLAAQISC</sequence>
<dbReference type="SUPFAM" id="SSF52540">
    <property type="entry name" value="P-loop containing nucleoside triphosphate hydrolases"/>
    <property type="match status" value="1"/>
</dbReference>
<dbReference type="Proteomes" id="UP000249377">
    <property type="component" value="Unassembled WGS sequence"/>
</dbReference>
<dbReference type="Pfam" id="PF13238">
    <property type="entry name" value="AAA_18"/>
    <property type="match status" value="1"/>
</dbReference>
<gene>
    <name evidence="1" type="ORF">DPQ25_01685</name>
</gene>
<dbReference type="EMBL" id="QLYR01000001">
    <property type="protein sequence ID" value="RAQ30244.1"/>
    <property type="molecule type" value="Genomic_DNA"/>
</dbReference>
<name>A0A328UJT2_9FIRM</name>
<evidence type="ECO:0000313" key="2">
    <source>
        <dbReference type="Proteomes" id="UP000249377"/>
    </source>
</evidence>
<keyword evidence="2" id="KW-1185">Reference proteome</keyword>
<evidence type="ECO:0000313" key="1">
    <source>
        <dbReference type="EMBL" id="RAQ30244.1"/>
    </source>
</evidence>
<dbReference type="RefSeq" id="WP_112331441.1">
    <property type="nucleotide sequence ID" value="NZ_JBKYJQ010000004.1"/>
</dbReference>
<dbReference type="AlphaFoldDB" id="A0A328UJT2"/>
<dbReference type="InterPro" id="IPR052922">
    <property type="entry name" value="Cytidylate_Kinase-2"/>
</dbReference>
<proteinExistence type="predicted"/>